<accession>A0A0V0ZAR0</accession>
<gene>
    <name evidence="2" type="ORF">T03_3740</name>
</gene>
<dbReference type="EMBL" id="JYDI01003911">
    <property type="protein sequence ID" value="KRY09505.1"/>
    <property type="molecule type" value="Genomic_DNA"/>
</dbReference>
<evidence type="ECO:0000313" key="3">
    <source>
        <dbReference type="Proteomes" id="UP000054653"/>
    </source>
</evidence>
<comment type="caution">
    <text evidence="2">The sequence shown here is derived from an EMBL/GenBank/DDBJ whole genome shotgun (WGS) entry which is preliminary data.</text>
</comment>
<proteinExistence type="predicted"/>
<dbReference type="AlphaFoldDB" id="A0A0V0ZAR0"/>
<evidence type="ECO:0000256" key="1">
    <source>
        <dbReference type="SAM" id="MobiDB-lite"/>
    </source>
</evidence>
<feature type="non-terminal residue" evidence="2">
    <location>
        <position position="79"/>
    </location>
</feature>
<reference evidence="2 3" key="1">
    <citation type="submission" date="2015-01" db="EMBL/GenBank/DDBJ databases">
        <title>Evolution of Trichinella species and genotypes.</title>
        <authorList>
            <person name="Korhonen P.K."/>
            <person name="Edoardo P."/>
            <person name="Giuseppe L.R."/>
            <person name="Gasser R.B."/>
        </authorList>
    </citation>
    <scope>NUCLEOTIDE SEQUENCE [LARGE SCALE GENOMIC DNA]</scope>
    <source>
        <strain evidence="2">ISS120</strain>
    </source>
</reference>
<keyword evidence="3" id="KW-1185">Reference proteome</keyword>
<dbReference type="Proteomes" id="UP000054653">
    <property type="component" value="Unassembled WGS sequence"/>
</dbReference>
<name>A0A0V0ZAR0_TRIBR</name>
<protein>
    <submittedName>
        <fullName evidence="2">Uncharacterized protein</fullName>
    </submittedName>
</protein>
<feature type="region of interest" description="Disordered" evidence="1">
    <location>
        <begin position="56"/>
        <end position="79"/>
    </location>
</feature>
<organism evidence="2 3">
    <name type="scientific">Trichinella britovi</name>
    <name type="common">Parasitic roundworm</name>
    <dbReference type="NCBI Taxonomy" id="45882"/>
    <lineage>
        <taxon>Eukaryota</taxon>
        <taxon>Metazoa</taxon>
        <taxon>Ecdysozoa</taxon>
        <taxon>Nematoda</taxon>
        <taxon>Enoplea</taxon>
        <taxon>Dorylaimia</taxon>
        <taxon>Trichinellida</taxon>
        <taxon>Trichinellidae</taxon>
        <taxon>Trichinella</taxon>
    </lineage>
</organism>
<evidence type="ECO:0000313" key="2">
    <source>
        <dbReference type="EMBL" id="KRY09505.1"/>
    </source>
</evidence>
<sequence length="79" mass="8901">MPGPRSAGRSSRRGWKRGQFSPNEEVRSVLWVFAQERERPVVNASFQLAQGGPEFVETKQASSEHLPQCVLDRPDKPLP</sequence>